<comment type="similarity">
    <text evidence="1">Belongs to the LysR transcriptional regulatory family.</text>
</comment>
<evidence type="ECO:0000256" key="4">
    <source>
        <dbReference type="ARBA" id="ARBA00023163"/>
    </source>
</evidence>
<dbReference type="RefSeq" id="WP_019943572.1">
    <property type="nucleotide sequence ID" value="NZ_BMLI01000001.1"/>
</dbReference>
<organism evidence="6 7">
    <name type="scientific">Dyadobacter beijingensis</name>
    <dbReference type="NCBI Taxonomy" id="365489"/>
    <lineage>
        <taxon>Bacteria</taxon>
        <taxon>Pseudomonadati</taxon>
        <taxon>Bacteroidota</taxon>
        <taxon>Cytophagia</taxon>
        <taxon>Cytophagales</taxon>
        <taxon>Spirosomataceae</taxon>
        <taxon>Dyadobacter</taxon>
    </lineage>
</organism>
<comment type="caution">
    <text evidence="6">The sequence shown here is derived from an EMBL/GenBank/DDBJ whole genome shotgun (WGS) entry which is preliminary data.</text>
</comment>
<dbReference type="Pfam" id="PF00126">
    <property type="entry name" value="HTH_1"/>
    <property type="match status" value="1"/>
</dbReference>
<evidence type="ECO:0000256" key="3">
    <source>
        <dbReference type="ARBA" id="ARBA00023125"/>
    </source>
</evidence>
<dbReference type="Gene3D" id="3.40.190.290">
    <property type="match status" value="1"/>
</dbReference>
<dbReference type="CDD" id="cd05466">
    <property type="entry name" value="PBP2_LTTR_substrate"/>
    <property type="match status" value="1"/>
</dbReference>
<dbReference type="Pfam" id="PF03466">
    <property type="entry name" value="LysR_substrate"/>
    <property type="match status" value="1"/>
</dbReference>
<protein>
    <submittedName>
        <fullName evidence="6">Transcriptional regulator</fullName>
    </submittedName>
</protein>
<evidence type="ECO:0000259" key="5">
    <source>
        <dbReference type="PROSITE" id="PS50931"/>
    </source>
</evidence>
<dbReference type="SUPFAM" id="SSF46785">
    <property type="entry name" value="Winged helix' DNA-binding domain"/>
    <property type="match status" value="1"/>
</dbReference>
<sequence>MLTLQHLYIIEKITSEGSVTRAAEKLNLTQSALSHQIRDLEAASGVKLFNRIGKKLVLNDAGQRVVASSQKVLPVIRELEAELKEMREGRKQTIRISTECYTCYHWLPRMLTGFQGDYPGIDIQIVAEATRRPMEYLEAGKLELALVYGTSNNASLHFEPLFEDRMVAVLSDKHPLALRNTPLDFEDVHSETLVAFQIPRESNLLSEDLVAHLSPKKIIYIPMTEAIVEMVRFGMGITVMAEWAARQYLGAGGLTTLPFRSDIGTRHWYACTHKHRSEPLSQLVGRIQKALTGADDPVAAA</sequence>
<keyword evidence="3" id="KW-0238">DNA-binding</keyword>
<dbReference type="PANTHER" id="PTHR30126:SF25">
    <property type="entry name" value="HTH-TYPE TRANSCRIPTIONAL REGULATOR METR"/>
    <property type="match status" value="1"/>
</dbReference>
<dbReference type="SUPFAM" id="SSF53850">
    <property type="entry name" value="Periplasmic binding protein-like II"/>
    <property type="match status" value="1"/>
</dbReference>
<dbReference type="Proteomes" id="UP000632339">
    <property type="component" value="Unassembled WGS sequence"/>
</dbReference>
<dbReference type="InterPro" id="IPR036390">
    <property type="entry name" value="WH_DNA-bd_sf"/>
</dbReference>
<dbReference type="PANTHER" id="PTHR30126">
    <property type="entry name" value="HTH-TYPE TRANSCRIPTIONAL REGULATOR"/>
    <property type="match status" value="1"/>
</dbReference>
<dbReference type="InterPro" id="IPR000847">
    <property type="entry name" value="LysR_HTH_N"/>
</dbReference>
<reference evidence="7" key="1">
    <citation type="journal article" date="2019" name="Int. J. Syst. Evol. Microbiol.">
        <title>The Global Catalogue of Microorganisms (GCM) 10K type strain sequencing project: providing services to taxonomists for standard genome sequencing and annotation.</title>
        <authorList>
            <consortium name="The Broad Institute Genomics Platform"/>
            <consortium name="The Broad Institute Genome Sequencing Center for Infectious Disease"/>
            <person name="Wu L."/>
            <person name="Ma J."/>
        </authorList>
    </citation>
    <scope>NUCLEOTIDE SEQUENCE [LARGE SCALE GENOMIC DNA]</scope>
    <source>
        <strain evidence="7">CGMCC 1.6375</strain>
    </source>
</reference>
<proteinExistence type="inferred from homology"/>
<evidence type="ECO:0000256" key="1">
    <source>
        <dbReference type="ARBA" id="ARBA00009437"/>
    </source>
</evidence>
<name>A0ABQ2HSZ3_9BACT</name>
<keyword evidence="2" id="KW-0805">Transcription regulation</keyword>
<accession>A0ABQ2HSZ3</accession>
<evidence type="ECO:0000313" key="7">
    <source>
        <dbReference type="Proteomes" id="UP000632339"/>
    </source>
</evidence>
<keyword evidence="7" id="KW-1185">Reference proteome</keyword>
<dbReference type="PROSITE" id="PS50931">
    <property type="entry name" value="HTH_LYSR"/>
    <property type="match status" value="1"/>
</dbReference>
<evidence type="ECO:0000313" key="6">
    <source>
        <dbReference type="EMBL" id="GGM90762.1"/>
    </source>
</evidence>
<dbReference type="PRINTS" id="PR00039">
    <property type="entry name" value="HTHLYSR"/>
</dbReference>
<evidence type="ECO:0000256" key="2">
    <source>
        <dbReference type="ARBA" id="ARBA00023015"/>
    </source>
</evidence>
<keyword evidence="4" id="KW-0804">Transcription</keyword>
<gene>
    <name evidence="6" type="primary">metR</name>
    <name evidence="6" type="ORF">GCM10010967_24780</name>
</gene>
<feature type="domain" description="HTH lysR-type" evidence="5">
    <location>
        <begin position="2"/>
        <end position="59"/>
    </location>
</feature>
<dbReference type="EMBL" id="BMLI01000001">
    <property type="protein sequence ID" value="GGM90762.1"/>
    <property type="molecule type" value="Genomic_DNA"/>
</dbReference>
<dbReference type="InterPro" id="IPR005119">
    <property type="entry name" value="LysR_subst-bd"/>
</dbReference>
<dbReference type="InterPro" id="IPR036388">
    <property type="entry name" value="WH-like_DNA-bd_sf"/>
</dbReference>
<dbReference type="Gene3D" id="1.10.10.10">
    <property type="entry name" value="Winged helix-like DNA-binding domain superfamily/Winged helix DNA-binding domain"/>
    <property type="match status" value="1"/>
</dbReference>